<evidence type="ECO:0000256" key="1">
    <source>
        <dbReference type="SAM" id="MobiDB-lite"/>
    </source>
</evidence>
<protein>
    <submittedName>
        <fullName evidence="2">Uncharacterized protein</fullName>
    </submittedName>
</protein>
<keyword evidence="3" id="KW-1185">Reference proteome</keyword>
<gene>
    <name evidence="2" type="ORF">DB32_008386</name>
</gene>
<proteinExistence type="predicted"/>
<dbReference type="STRING" id="927083.DB32_008386"/>
<reference evidence="2 3" key="1">
    <citation type="submission" date="2015-03" db="EMBL/GenBank/DDBJ databases">
        <title>Genome assembly of Sandaracinus amylolyticus DSM 53668.</title>
        <authorList>
            <person name="Sharma G."/>
            <person name="Subramanian S."/>
        </authorList>
    </citation>
    <scope>NUCLEOTIDE SEQUENCE [LARGE SCALE GENOMIC DNA]</scope>
    <source>
        <strain evidence="2 3">DSM 53668</strain>
    </source>
</reference>
<dbReference type="Proteomes" id="UP000034883">
    <property type="component" value="Chromosome"/>
</dbReference>
<name>A0A0F6WA01_9BACT</name>
<organism evidence="2 3">
    <name type="scientific">Sandaracinus amylolyticus</name>
    <dbReference type="NCBI Taxonomy" id="927083"/>
    <lineage>
        <taxon>Bacteria</taxon>
        <taxon>Pseudomonadati</taxon>
        <taxon>Myxococcota</taxon>
        <taxon>Polyangia</taxon>
        <taxon>Polyangiales</taxon>
        <taxon>Sandaracinaceae</taxon>
        <taxon>Sandaracinus</taxon>
    </lineage>
</organism>
<dbReference type="KEGG" id="samy:DB32_008386"/>
<feature type="region of interest" description="Disordered" evidence="1">
    <location>
        <begin position="1"/>
        <end position="27"/>
    </location>
</feature>
<accession>A0A0F6WA01</accession>
<sequence>MHERRSRRAAPSVRIGAHRSAPPDRPVCAAAGHRLERANRAARWVTRSS</sequence>
<dbReference type="EMBL" id="CP011125">
    <property type="protein sequence ID" value="AKF11237.1"/>
    <property type="molecule type" value="Genomic_DNA"/>
</dbReference>
<evidence type="ECO:0000313" key="2">
    <source>
        <dbReference type="EMBL" id="AKF11237.1"/>
    </source>
</evidence>
<evidence type="ECO:0000313" key="3">
    <source>
        <dbReference type="Proteomes" id="UP000034883"/>
    </source>
</evidence>
<dbReference type="AlphaFoldDB" id="A0A0F6WA01"/>